<evidence type="ECO:0000256" key="6">
    <source>
        <dbReference type="ARBA" id="ARBA00023015"/>
    </source>
</evidence>
<evidence type="ECO:0000256" key="4">
    <source>
        <dbReference type="ARBA" id="ARBA00022801"/>
    </source>
</evidence>
<organism evidence="11 12">
    <name type="scientific">Vicia faba</name>
    <name type="common">Broad bean</name>
    <name type="synonym">Faba vulgaris</name>
    <dbReference type="NCBI Taxonomy" id="3906"/>
    <lineage>
        <taxon>Eukaryota</taxon>
        <taxon>Viridiplantae</taxon>
        <taxon>Streptophyta</taxon>
        <taxon>Embryophyta</taxon>
        <taxon>Tracheophyta</taxon>
        <taxon>Spermatophyta</taxon>
        <taxon>Magnoliopsida</taxon>
        <taxon>eudicotyledons</taxon>
        <taxon>Gunneridae</taxon>
        <taxon>Pentapetalae</taxon>
        <taxon>rosids</taxon>
        <taxon>fabids</taxon>
        <taxon>Fabales</taxon>
        <taxon>Fabaceae</taxon>
        <taxon>Papilionoideae</taxon>
        <taxon>50 kb inversion clade</taxon>
        <taxon>NPAAA clade</taxon>
        <taxon>Hologalegina</taxon>
        <taxon>IRL clade</taxon>
        <taxon>Fabeae</taxon>
        <taxon>Vicia</taxon>
    </lineage>
</organism>
<dbReference type="AlphaFoldDB" id="A0AAV1B0F4"/>
<feature type="compositionally biased region" description="Acidic residues" evidence="9">
    <location>
        <begin position="163"/>
        <end position="187"/>
    </location>
</feature>
<keyword evidence="4" id="KW-0378">Hydrolase</keyword>
<comment type="subcellular location">
    <subcellularLocation>
        <location evidence="1">Nucleus</location>
        <location evidence="1">Nucleolus</location>
    </subcellularLocation>
</comment>
<sequence length="324" mass="34722">MDSSMEFWGVEVKVGETVKVDPNEDLEGYIHISQVALGEVKKGKAIEPVVLYVKVEDQKIVLGTLVKDEIPQISMDIVLDQQSELSHNSKNASVYFCGYKAFSPEDESDSSDFSDSDEELVPLKEDAQAVKEAAKSGKPAADALTKQVKVTDPTNGKTVDPEKNEDDSDESDSDYSEDEISDDEIDTDALTGSSDEETPAKKVDSDESESEQDATPKTIDSDSDADSDSESEEETPAKKVVTQGKNNKRGIGASSQTPVSAKKAKIGTPEKTGGKKGVHIATPHPTKQGGKFNQNAAKGQTSNSSKSGGSKSGQQNKKSKQGRR</sequence>
<keyword evidence="7" id="KW-0804">Transcription</keyword>
<keyword evidence="3" id="KW-0678">Repressor</keyword>
<evidence type="ECO:0000313" key="11">
    <source>
        <dbReference type="EMBL" id="CAI8616274.1"/>
    </source>
</evidence>
<dbReference type="InterPro" id="IPR041232">
    <property type="entry name" value="NPL"/>
</dbReference>
<dbReference type="GO" id="GO:0016787">
    <property type="term" value="F:hydrolase activity"/>
    <property type="evidence" value="ECO:0007669"/>
    <property type="project" value="UniProtKB-KW"/>
</dbReference>
<dbReference type="EMBL" id="OX451741">
    <property type="protein sequence ID" value="CAI8616274.1"/>
    <property type="molecule type" value="Genomic_DNA"/>
</dbReference>
<evidence type="ECO:0000256" key="9">
    <source>
        <dbReference type="SAM" id="MobiDB-lite"/>
    </source>
</evidence>
<gene>
    <name evidence="11" type="ORF">VFH_VI021280</name>
</gene>
<keyword evidence="5" id="KW-0156">Chromatin regulator</keyword>
<comment type="similarity">
    <text evidence="2">Belongs to the histone deacetylase HD2 family.</text>
</comment>
<feature type="region of interest" description="Disordered" evidence="9">
    <location>
        <begin position="125"/>
        <end position="324"/>
    </location>
</feature>
<evidence type="ECO:0000256" key="1">
    <source>
        <dbReference type="ARBA" id="ARBA00004604"/>
    </source>
</evidence>
<feature type="compositionally biased region" description="Low complexity" evidence="9">
    <location>
        <begin position="298"/>
        <end position="316"/>
    </location>
</feature>
<dbReference type="GO" id="GO:0005730">
    <property type="term" value="C:nucleolus"/>
    <property type="evidence" value="ECO:0007669"/>
    <property type="project" value="UniProtKB-SubCell"/>
</dbReference>
<evidence type="ECO:0000313" key="12">
    <source>
        <dbReference type="Proteomes" id="UP001157006"/>
    </source>
</evidence>
<proteinExistence type="inferred from homology"/>
<feature type="domain" description="Nucleoplasmin-like" evidence="10">
    <location>
        <begin position="7"/>
        <end position="99"/>
    </location>
</feature>
<evidence type="ECO:0000256" key="5">
    <source>
        <dbReference type="ARBA" id="ARBA00022853"/>
    </source>
</evidence>
<dbReference type="Gene3D" id="2.60.120.340">
    <property type="entry name" value="Nucleoplasmin core domain"/>
    <property type="match status" value="1"/>
</dbReference>
<name>A0AAV1B0F4_VICFA</name>
<protein>
    <recommendedName>
        <fullName evidence="10">Nucleoplasmin-like domain-containing protein</fullName>
    </recommendedName>
</protein>
<dbReference type="Proteomes" id="UP001157006">
    <property type="component" value="Chromosome 6"/>
</dbReference>
<dbReference type="FunFam" id="2.60.120.340:FF:000004">
    <property type="entry name" value="Histone deacetylase HDT1"/>
    <property type="match status" value="1"/>
</dbReference>
<dbReference type="Pfam" id="PF17800">
    <property type="entry name" value="NPL"/>
    <property type="match status" value="1"/>
</dbReference>
<evidence type="ECO:0000259" key="10">
    <source>
        <dbReference type="Pfam" id="PF17800"/>
    </source>
</evidence>
<evidence type="ECO:0000256" key="2">
    <source>
        <dbReference type="ARBA" id="ARBA00006673"/>
    </source>
</evidence>
<evidence type="ECO:0000256" key="3">
    <source>
        <dbReference type="ARBA" id="ARBA00022491"/>
    </source>
</evidence>
<feature type="compositionally biased region" description="Acidic residues" evidence="9">
    <location>
        <begin position="221"/>
        <end position="234"/>
    </location>
</feature>
<feature type="compositionally biased region" description="Basic and acidic residues" evidence="9">
    <location>
        <begin position="125"/>
        <end position="135"/>
    </location>
</feature>
<dbReference type="GO" id="GO:0006325">
    <property type="term" value="P:chromatin organization"/>
    <property type="evidence" value="ECO:0007669"/>
    <property type="project" value="UniProtKB-KW"/>
</dbReference>
<keyword evidence="12" id="KW-1185">Reference proteome</keyword>
<evidence type="ECO:0000256" key="7">
    <source>
        <dbReference type="ARBA" id="ARBA00023163"/>
    </source>
</evidence>
<evidence type="ECO:0000256" key="8">
    <source>
        <dbReference type="ARBA" id="ARBA00023242"/>
    </source>
</evidence>
<keyword evidence="8" id="KW-0539">Nucleus</keyword>
<reference evidence="11 12" key="1">
    <citation type="submission" date="2023-01" db="EMBL/GenBank/DDBJ databases">
        <authorList>
            <person name="Kreplak J."/>
        </authorList>
    </citation>
    <scope>NUCLEOTIDE SEQUENCE [LARGE SCALE GENOMIC DNA]</scope>
</reference>
<keyword evidence="6" id="KW-0805">Transcription regulation</keyword>
<accession>A0AAV1B0F4</accession>